<evidence type="ECO:0000313" key="1">
    <source>
        <dbReference type="EMBL" id="CAG2056720.1"/>
    </source>
</evidence>
<evidence type="ECO:0000313" key="2">
    <source>
        <dbReference type="Proteomes" id="UP001153148"/>
    </source>
</evidence>
<gene>
    <name evidence="1" type="ORF">TPAB3V08_LOCUS3708</name>
</gene>
<organism evidence="1 2">
    <name type="scientific">Timema podura</name>
    <name type="common">Walking stick</name>
    <dbReference type="NCBI Taxonomy" id="61482"/>
    <lineage>
        <taxon>Eukaryota</taxon>
        <taxon>Metazoa</taxon>
        <taxon>Ecdysozoa</taxon>
        <taxon>Arthropoda</taxon>
        <taxon>Hexapoda</taxon>
        <taxon>Insecta</taxon>
        <taxon>Pterygota</taxon>
        <taxon>Neoptera</taxon>
        <taxon>Polyneoptera</taxon>
        <taxon>Phasmatodea</taxon>
        <taxon>Timematodea</taxon>
        <taxon>Timematoidea</taxon>
        <taxon>Timematidae</taxon>
        <taxon>Timema</taxon>
    </lineage>
</organism>
<keyword evidence="2" id="KW-1185">Reference proteome</keyword>
<proteinExistence type="predicted"/>
<reference evidence="1" key="1">
    <citation type="submission" date="2021-03" db="EMBL/GenBank/DDBJ databases">
        <authorList>
            <person name="Tran Van P."/>
        </authorList>
    </citation>
    <scope>NUCLEOTIDE SEQUENCE</scope>
</reference>
<accession>A0ABN7NUG6</accession>
<name>A0ABN7NUG6_TIMPD</name>
<protein>
    <submittedName>
        <fullName evidence="1">Uncharacterized protein</fullName>
    </submittedName>
</protein>
<comment type="caution">
    <text evidence="1">The sequence shown here is derived from an EMBL/GenBank/DDBJ whole genome shotgun (WGS) entry which is preliminary data.</text>
</comment>
<dbReference type="Proteomes" id="UP001153148">
    <property type="component" value="Unassembled WGS sequence"/>
</dbReference>
<sequence>MKYFGNHLYYCTRSSAWKVQEGNLLMKKKKSLLRKIVVFLH</sequence>
<dbReference type="EMBL" id="CAJPIN010004259">
    <property type="protein sequence ID" value="CAG2056720.1"/>
    <property type="molecule type" value="Genomic_DNA"/>
</dbReference>